<name>A0ABQ9YAB7_9EUKA</name>
<dbReference type="InterPro" id="IPR001245">
    <property type="entry name" value="Ser-Thr/Tyr_kinase_cat_dom"/>
</dbReference>
<reference evidence="3 4" key="1">
    <citation type="journal article" date="2022" name="bioRxiv">
        <title>Genomics of Preaxostyla Flagellates Illuminates Evolutionary Transitions and the Path Towards Mitochondrial Loss.</title>
        <authorList>
            <person name="Novak L.V.F."/>
            <person name="Treitli S.C."/>
            <person name="Pyrih J."/>
            <person name="Halakuc P."/>
            <person name="Pipaliya S.V."/>
            <person name="Vacek V."/>
            <person name="Brzon O."/>
            <person name="Soukal P."/>
            <person name="Eme L."/>
            <person name="Dacks J.B."/>
            <person name="Karnkowska A."/>
            <person name="Elias M."/>
            <person name="Hampl V."/>
        </authorList>
    </citation>
    <scope>NUCLEOTIDE SEQUENCE [LARGE SCALE GENOMIC DNA]</scope>
    <source>
        <strain evidence="3">NAU3</strain>
        <tissue evidence="3">Gut</tissue>
    </source>
</reference>
<comment type="caution">
    <text evidence="3">The sequence shown here is derived from an EMBL/GenBank/DDBJ whole genome shotgun (WGS) entry which is preliminary data.</text>
</comment>
<dbReference type="InterPro" id="IPR000719">
    <property type="entry name" value="Prot_kinase_dom"/>
</dbReference>
<feature type="domain" description="Protein kinase" evidence="2">
    <location>
        <begin position="1825"/>
        <end position="2169"/>
    </location>
</feature>
<dbReference type="Proteomes" id="UP001281761">
    <property type="component" value="Unassembled WGS sequence"/>
</dbReference>
<dbReference type="PANTHER" id="PTHR24362:SF309">
    <property type="entry name" value="PROTEIN KINASE DOMAIN-CONTAINING PROTEIN"/>
    <property type="match status" value="1"/>
</dbReference>
<feature type="transmembrane region" description="Helical" evidence="1">
    <location>
        <begin position="1865"/>
        <end position="1887"/>
    </location>
</feature>
<dbReference type="Pfam" id="PF07714">
    <property type="entry name" value="PK_Tyr_Ser-Thr"/>
    <property type="match status" value="1"/>
</dbReference>
<evidence type="ECO:0000256" key="1">
    <source>
        <dbReference type="SAM" id="Phobius"/>
    </source>
</evidence>
<evidence type="ECO:0000259" key="2">
    <source>
        <dbReference type="PROSITE" id="PS50011"/>
    </source>
</evidence>
<accession>A0ABQ9YAB7</accession>
<proteinExistence type="predicted"/>
<gene>
    <name evidence="3" type="ORF">BLNAU_4373</name>
</gene>
<keyword evidence="1" id="KW-0812">Transmembrane</keyword>
<keyword evidence="4" id="KW-1185">Reference proteome</keyword>
<keyword evidence="1" id="KW-1133">Transmembrane helix</keyword>
<sequence length="2178" mass="238857">MDQLRLDGLRLSNSEMRIGSGQSPFVVLGRQDAENSEETMICVVGSVLRWTNQLSGATTSIVADSGNLGLSVSVVSCNLDCGRFGSWNGLLVVERKASTSNSDVVRIETLLSDCRLENVTGASPNRHEHGGSKLWTQRLLSNTITKSSSVLSGTVIRDFNDGGDLLCSNTTFTSCSTSTVRPLTRRSIETSLLAPYLRPNLRRHKSQDGRYEWQDTAFGTGSLFDFYDYSSDRKSYFEKGVNFFFSTSDDSIHFTHCNFTNIDGTDPADEEFRGVYGTAILVRCPSSLLVEHCTFESCHSSIFSGAIHVELEHETPSLTVLSSSFTFCYSENQTCSSMINQFSLGTTTLHDCEFTPPTLIPNSNAVSSEAVIASNCRFSFDNHHGLPTLYFIHCRAYADLCFCRFHSQTKLDVDAICDLSWALSFMCCVSNSRKAERGLVLGLFSPTVGEVVNEVVAESSISSTLTEHPSAATIFVEAGDFGVFEISGRTVTLQGWRQSTSVSSLSLLVSKLSGCVESDGVCLLLNLHLAPHSTQHSILTSNGMCSFTSLLIDGIDHQTVPLFVFSGSAAAITFLETKFRNIHNAEATLIEIKSEATISLVHTIRTTSFTDINSTGSGPAAIDIESPKSVNLHFPFFHRCCSENGEVGSIRIVSSSTDPLHNVNLCCLSNRGADNAPTDIMFDGLSKEECETVLANSGHFGLGPHFGWRNGDAIETADACIQYPPEFDICSFPGFAAQMLYGPPMIHPSDLDLGALLNRMTPSTTLNLTFRYVLDTPLIQKPFELDKKSITFNGGHSTTKYAGWQLEQAVSEDVPLVLMKNGGNLDLYTLVVLVDSHNTAPMFFVADGESRLALWAYIVVGDEGSVHRPFILSQGMVSLYATHFRDMNFGSHSCIELNGGYYESSSESSGSLMSSAVNLTTTGNGAFISSKNYQSIIIHDMFFVNCSAQSGGAIFVEEMNHVSIANAHFIACSAKEDGGAAKFILETAAAILSIRMECVNCTARRGGGLFVFFGDGSTVSIKGMYTYDHFEQNYRTHAFENCIAEQGGGLFVDGHCRLDNFPLSDIGFNNWNAEGLGTDVYFGADFTYEDLETYIEFIQTWCHSMSRQSTDFSKLCHVHIAASNPPRSFNLPFPKITLEGRSSDIISPLIDENVSHFFEIAQYVHHKDEDGNNLKTEIGIQKSFYLSERGYCTDQFFSFIPNPETGNADPVYVNRDGGRPLEDPVLEIGADARVEFHDLVFLFRCSAQMLLLTDASAEGLVEQCEFWYDPATDPRMLTDLALFEVVDGTLTLKSTIFTLEGGEGNFGVDDIFEARAPFVLVSPSTSPSASPTVIIDDLTFQRMRLGEGVEALMVFDMSASVSVNDLKFVECNQTEKEETTRIVLTGRNLEGTDVSKWTGFSFLTPSDTLNVGIDTGEVAASVWREVPLRVVLTHFTNTTIETGVSGKDMVGCGEGKWSCRGLVRAGKNIAGNQPCTITVVATSFLDGVFDPETKRTTVQSSSSKSTIEVGKEGVIVNSPDGDQAPFLTLSRLSFSLPPSLDSNSLMKSLGGEFKIDNCCDGRNCNNRKHRNLRTAILIKSDRSRRAGISNHSIVKLADLNDVTFFTAKGTPTRRWTLTITQSSFKGSETALNEDQNENEKLCVWESGAVELEDVNCEVSWTTFSHLRQGAIHARNSIVTFQQAILTNNGISTGLFPSARQNIRCVGSSRISFETSAVGTGEEKNGWVSGDEECVVEGVVGEERKLFFEPTLDSNLSSSTLNKKEKKYDVLIVGTTLIPCGLSLEVFENEKSSTNRVLIPLSEIASEWNETSLSLVIPTTRLSSLSDTPEWLGRISFGGHHTTDSFEMKLSAKMALANEMKKTLPWLIPLIVVLSLLLIVGIILFVLCRRRKQKKPSNTTEMEPTEPIEDEKMDELIHTPPHPPNSALTTLNSKRIGAEDQNTQMPAVLSDSNLTAPFAQCIEALACHGKMEMAVVRKQDTLYARLHTEQGRKVALTTESVRRQLLRGIQKIWETDKHAPILTKLSSHVVMVDFANNVFLNINSDGTTLGENEQNKEATLLGQKRWSAPELDEENAQNSKGSEKAIDYSKAAVFSLGLILWEMETGLVPFGEVDAVNAQRQLGVGSTLKMEGIKDSVMKDAISQCISINPDERPTLTELNEMINPKKDFLPLPSNCSDS</sequence>
<organism evidence="3 4">
    <name type="scientific">Blattamonas nauphoetae</name>
    <dbReference type="NCBI Taxonomy" id="2049346"/>
    <lineage>
        <taxon>Eukaryota</taxon>
        <taxon>Metamonada</taxon>
        <taxon>Preaxostyla</taxon>
        <taxon>Oxymonadida</taxon>
        <taxon>Blattamonas</taxon>
    </lineage>
</organism>
<dbReference type="PROSITE" id="PS50011">
    <property type="entry name" value="PROTEIN_KINASE_DOM"/>
    <property type="match status" value="1"/>
</dbReference>
<dbReference type="InterPro" id="IPR011009">
    <property type="entry name" value="Kinase-like_dom_sf"/>
</dbReference>
<dbReference type="SUPFAM" id="SSF56112">
    <property type="entry name" value="Protein kinase-like (PK-like)"/>
    <property type="match status" value="1"/>
</dbReference>
<evidence type="ECO:0000313" key="3">
    <source>
        <dbReference type="EMBL" id="KAK2960718.1"/>
    </source>
</evidence>
<dbReference type="PANTHER" id="PTHR24362">
    <property type="entry name" value="SERINE/THREONINE-PROTEIN KINASE NEK"/>
    <property type="match status" value="1"/>
</dbReference>
<protein>
    <recommendedName>
        <fullName evidence="2">Protein kinase domain-containing protein</fullName>
    </recommendedName>
</protein>
<dbReference type="EMBL" id="JARBJD010000021">
    <property type="protein sequence ID" value="KAK2960718.1"/>
    <property type="molecule type" value="Genomic_DNA"/>
</dbReference>
<dbReference type="Gene3D" id="1.10.510.10">
    <property type="entry name" value="Transferase(Phosphotransferase) domain 1"/>
    <property type="match status" value="1"/>
</dbReference>
<keyword evidence="1" id="KW-0472">Membrane</keyword>
<evidence type="ECO:0000313" key="4">
    <source>
        <dbReference type="Proteomes" id="UP001281761"/>
    </source>
</evidence>